<accession>D1APC5</accession>
<reference evidence="10" key="1">
    <citation type="submission" date="2009-09" db="EMBL/GenBank/DDBJ databases">
        <title>The complete chromosome of Sebaldella termitidis ATCC 33386.</title>
        <authorList>
            <consortium name="US DOE Joint Genome Institute (JGI-PGF)"/>
            <person name="Lucas S."/>
            <person name="Copeland A."/>
            <person name="Lapidus A."/>
            <person name="Glavina del Rio T."/>
            <person name="Dalin E."/>
            <person name="Tice H."/>
            <person name="Bruce D."/>
            <person name="Goodwin L."/>
            <person name="Pitluck S."/>
            <person name="Kyrpides N."/>
            <person name="Mavromatis K."/>
            <person name="Ivanova N."/>
            <person name="Mikhailova N."/>
            <person name="Sims D."/>
            <person name="Meincke L."/>
            <person name="Brettin T."/>
            <person name="Detter J.C."/>
            <person name="Han C."/>
            <person name="Larimer F."/>
            <person name="Land M."/>
            <person name="Hauser L."/>
            <person name="Markowitz V."/>
            <person name="Cheng J.F."/>
            <person name="Hugenholtz P."/>
            <person name="Woyke T."/>
            <person name="Wu D."/>
            <person name="Eisen J.A."/>
        </authorList>
    </citation>
    <scope>NUCLEOTIDE SEQUENCE [LARGE SCALE GENOMIC DNA]</scope>
    <source>
        <strain evidence="10">ATCC 33386 / NCTC 11300</strain>
    </source>
</reference>
<feature type="domain" description="Mannose-6-phosphate isomerase cupin" evidence="8">
    <location>
        <begin position="241"/>
        <end position="312"/>
    </location>
</feature>
<dbReference type="GO" id="GO:0005975">
    <property type="term" value="P:carbohydrate metabolic process"/>
    <property type="evidence" value="ECO:0007669"/>
    <property type="project" value="InterPro"/>
</dbReference>
<evidence type="ECO:0000256" key="6">
    <source>
        <dbReference type="PIRSR" id="PIRSR036894-2"/>
    </source>
</evidence>
<dbReference type="Pfam" id="PF20511">
    <property type="entry name" value="PMI_typeI_cat"/>
    <property type="match status" value="1"/>
</dbReference>
<dbReference type="PANTHER" id="PTHR42742">
    <property type="entry name" value="TRANSCRIPTIONAL REPRESSOR MPRA"/>
    <property type="match status" value="1"/>
</dbReference>
<dbReference type="STRING" id="526218.Sterm_3117"/>
<proteinExistence type="predicted"/>
<gene>
    <name evidence="9" type="ordered locus">Sterm_3117</name>
</gene>
<feature type="binding site" evidence="5">
    <location>
        <position position="117"/>
    </location>
    <ligand>
        <name>Zn(2+)</name>
        <dbReference type="ChEBI" id="CHEBI:29105"/>
    </ligand>
</feature>
<dbReference type="InterPro" id="IPR011051">
    <property type="entry name" value="RmlC_Cupin_sf"/>
</dbReference>
<dbReference type="InterPro" id="IPR046457">
    <property type="entry name" value="PMI_typeI_cat"/>
</dbReference>
<dbReference type="Gene3D" id="2.60.120.10">
    <property type="entry name" value="Jelly Rolls"/>
    <property type="match status" value="2"/>
</dbReference>
<evidence type="ECO:0000256" key="1">
    <source>
        <dbReference type="ARBA" id="ARBA00022723"/>
    </source>
</evidence>
<dbReference type="InterPro" id="IPR049071">
    <property type="entry name" value="MPI_cupin_dom"/>
</dbReference>
<evidence type="ECO:0000259" key="8">
    <source>
        <dbReference type="Pfam" id="PF21621"/>
    </source>
</evidence>
<dbReference type="RefSeq" id="WP_012862541.1">
    <property type="nucleotide sequence ID" value="NC_013517.1"/>
</dbReference>
<keyword evidence="9" id="KW-0413">Isomerase</keyword>
<keyword evidence="10" id="KW-1185">Reference proteome</keyword>
<dbReference type="EMBL" id="CP001739">
    <property type="protein sequence ID" value="ACZ09959.1"/>
    <property type="molecule type" value="Genomic_DNA"/>
</dbReference>
<dbReference type="Proteomes" id="UP000000845">
    <property type="component" value="Chromosome"/>
</dbReference>
<feature type="domain" description="Phosphomannose isomerase type I catalytic" evidence="7">
    <location>
        <begin position="6"/>
        <end position="111"/>
    </location>
</feature>
<evidence type="ECO:0000256" key="4">
    <source>
        <dbReference type="ARBA" id="ARBA00030762"/>
    </source>
</evidence>
<dbReference type="PANTHER" id="PTHR42742:SF3">
    <property type="entry name" value="FRUCTOKINASE"/>
    <property type="match status" value="1"/>
</dbReference>
<name>D1APC5_SEBTE</name>
<evidence type="ECO:0000313" key="9">
    <source>
        <dbReference type="EMBL" id="ACZ09959.1"/>
    </source>
</evidence>
<dbReference type="AlphaFoldDB" id="D1APC5"/>
<dbReference type="eggNOG" id="COG1482">
    <property type="taxonomic scope" value="Bacteria"/>
</dbReference>
<feature type="active site" evidence="6">
    <location>
        <position position="194"/>
    </location>
</feature>
<dbReference type="PIRSF" id="PIRSF036894">
    <property type="entry name" value="PMI_Firm_short"/>
    <property type="match status" value="1"/>
</dbReference>
<reference evidence="9 10" key="2">
    <citation type="journal article" date="2010" name="Stand. Genomic Sci.">
        <title>Complete genome sequence of Sebaldella termitidis type strain (NCTC 11300).</title>
        <authorList>
            <person name="Harmon-Smith M."/>
            <person name="Celia L."/>
            <person name="Chertkov O."/>
            <person name="Lapidus A."/>
            <person name="Copeland A."/>
            <person name="Glavina Del Rio T."/>
            <person name="Nolan M."/>
            <person name="Lucas S."/>
            <person name="Tice H."/>
            <person name="Cheng J.F."/>
            <person name="Han C."/>
            <person name="Detter J.C."/>
            <person name="Bruce D."/>
            <person name="Goodwin L."/>
            <person name="Pitluck S."/>
            <person name="Pati A."/>
            <person name="Liolios K."/>
            <person name="Ivanova N."/>
            <person name="Mavromatis K."/>
            <person name="Mikhailova N."/>
            <person name="Chen A."/>
            <person name="Palaniappan K."/>
            <person name="Land M."/>
            <person name="Hauser L."/>
            <person name="Chang Y.J."/>
            <person name="Jeffries C.D."/>
            <person name="Brettin T."/>
            <person name="Goker M."/>
            <person name="Beck B."/>
            <person name="Bristow J."/>
            <person name="Eisen J.A."/>
            <person name="Markowitz V."/>
            <person name="Hugenholtz P."/>
            <person name="Kyrpides N.C."/>
            <person name="Klenk H.P."/>
            <person name="Chen F."/>
        </authorList>
    </citation>
    <scope>NUCLEOTIDE SEQUENCE [LARGE SCALE GENOMIC DNA]</scope>
    <source>
        <strain evidence="10">ATCC 33386 / NCTC 11300</strain>
    </source>
</reference>
<evidence type="ECO:0000256" key="3">
    <source>
        <dbReference type="ARBA" id="ARBA00029741"/>
    </source>
</evidence>
<dbReference type="InterPro" id="IPR014710">
    <property type="entry name" value="RmlC-like_jellyroll"/>
</dbReference>
<feature type="binding site" evidence="5">
    <location>
        <position position="100"/>
    </location>
    <ligand>
        <name>Zn(2+)</name>
        <dbReference type="ChEBI" id="CHEBI:29105"/>
    </ligand>
</feature>
<sequence>MKDILFLKPLFFEKIWGGNKLPEIYNFNYTNTEFPLGEIWGVSGHKNGISEILTSPFEGMSINNLINSEPDLFGNKTANGEFPLQIRIIDAKEDLSIQVHPDDKYAMKNSNDNGKDECWYIMDAPENAEIVFGHTCKSREELAEAVEMGRLEEHLSYLPVRSGDFIHVPAGTLHALTRDIMAVEIATCSDTTYRFYDYNRKTSDGKKRELHLKESLDVVAVPSIYPVINTKTAYKANAVEMTLVDEECFTVKHIKTTKTAVIEKEFPYYACFVMAGEGTVNTVRVKKGDFFILTNNVKKIEINGKVEILAAYSK</sequence>
<dbReference type="InterPro" id="IPR051804">
    <property type="entry name" value="Carb_Metab_Reg_Kinase/Isom"/>
</dbReference>
<dbReference type="Pfam" id="PF21621">
    <property type="entry name" value="MPI_cupin_dom"/>
    <property type="match status" value="1"/>
</dbReference>
<organism evidence="9 10">
    <name type="scientific">Sebaldella termitidis (strain ATCC 33386 / NCTC 11300)</name>
    <dbReference type="NCBI Taxonomy" id="526218"/>
    <lineage>
        <taxon>Bacteria</taxon>
        <taxon>Fusobacteriati</taxon>
        <taxon>Fusobacteriota</taxon>
        <taxon>Fusobacteriia</taxon>
        <taxon>Fusobacteriales</taxon>
        <taxon>Leptotrichiaceae</taxon>
        <taxon>Sebaldella</taxon>
    </lineage>
</organism>
<dbReference type="CDD" id="cd07010">
    <property type="entry name" value="cupin_PMI_type_I_N_bac"/>
    <property type="match status" value="1"/>
</dbReference>
<dbReference type="SUPFAM" id="SSF51182">
    <property type="entry name" value="RmlC-like cupins"/>
    <property type="match status" value="1"/>
</dbReference>
<keyword evidence="2 5" id="KW-0862">Zinc</keyword>
<evidence type="ECO:0000313" key="10">
    <source>
        <dbReference type="Proteomes" id="UP000000845"/>
    </source>
</evidence>
<dbReference type="GO" id="GO:0004476">
    <property type="term" value="F:mannose-6-phosphate isomerase activity"/>
    <property type="evidence" value="ECO:0007669"/>
    <property type="project" value="InterPro"/>
</dbReference>
<comment type="cofactor">
    <cofactor evidence="5">
        <name>Zn(2+)</name>
        <dbReference type="ChEBI" id="CHEBI:29105"/>
    </cofactor>
    <text evidence="5">Binds 1 zinc ion per subunit.</text>
</comment>
<dbReference type="HOGENOM" id="CLU_020529_0_0_0"/>
<feature type="binding site" evidence="5">
    <location>
        <position position="174"/>
    </location>
    <ligand>
        <name>Zn(2+)</name>
        <dbReference type="ChEBI" id="CHEBI:29105"/>
    </ligand>
</feature>
<dbReference type="KEGG" id="str:Sterm_3117"/>
<dbReference type="InterPro" id="IPR014628">
    <property type="entry name" value="Man6P_isomerase_Firm_short"/>
</dbReference>
<dbReference type="GO" id="GO:0008270">
    <property type="term" value="F:zinc ion binding"/>
    <property type="evidence" value="ECO:0007669"/>
    <property type="project" value="InterPro"/>
</dbReference>
<protein>
    <recommendedName>
        <fullName evidence="3">Phosphohexomutase</fullName>
    </recommendedName>
    <alternativeName>
        <fullName evidence="4">Phosphomannose isomerase</fullName>
    </alternativeName>
</protein>
<evidence type="ECO:0000259" key="7">
    <source>
        <dbReference type="Pfam" id="PF20511"/>
    </source>
</evidence>
<evidence type="ECO:0000256" key="2">
    <source>
        <dbReference type="ARBA" id="ARBA00022833"/>
    </source>
</evidence>
<keyword evidence="1 5" id="KW-0479">Metal-binding</keyword>
<evidence type="ECO:0000256" key="5">
    <source>
        <dbReference type="PIRSR" id="PIRSR036894-1"/>
    </source>
</evidence>